<proteinExistence type="predicted"/>
<feature type="chain" id="PRO_5043370129" description="Prolamin-like domain-containing protein" evidence="1">
    <location>
        <begin position="26"/>
        <end position="114"/>
    </location>
</feature>
<dbReference type="Proteomes" id="UP000836841">
    <property type="component" value="Chromosome 4"/>
</dbReference>
<feature type="signal peptide" evidence="1">
    <location>
        <begin position="1"/>
        <end position="25"/>
    </location>
</feature>
<keyword evidence="3" id="KW-1185">Reference proteome</keyword>
<evidence type="ECO:0000256" key="1">
    <source>
        <dbReference type="SAM" id="SignalP"/>
    </source>
</evidence>
<reference evidence="2 3" key="1">
    <citation type="submission" date="2022-03" db="EMBL/GenBank/DDBJ databases">
        <authorList>
            <person name="Nunn A."/>
            <person name="Chopra R."/>
            <person name="Nunn A."/>
            <person name="Contreras Garrido A."/>
        </authorList>
    </citation>
    <scope>NUCLEOTIDE SEQUENCE [LARGE SCALE GENOMIC DNA]</scope>
</reference>
<sequence>MKSKQKVMFFLLTLISTLMFLPSEAQEKSDFLPSEAQEKSDLCPLSTYGILEKVPGCFNAVKLASYNDTRWLSIDCCKQVKTLPDCLFILSSDKATRTTIIINICMRKFPGSIS</sequence>
<dbReference type="AlphaFoldDB" id="A0AAU9SB46"/>
<organism evidence="2 3">
    <name type="scientific">Thlaspi arvense</name>
    <name type="common">Field penny-cress</name>
    <dbReference type="NCBI Taxonomy" id="13288"/>
    <lineage>
        <taxon>Eukaryota</taxon>
        <taxon>Viridiplantae</taxon>
        <taxon>Streptophyta</taxon>
        <taxon>Embryophyta</taxon>
        <taxon>Tracheophyta</taxon>
        <taxon>Spermatophyta</taxon>
        <taxon>Magnoliopsida</taxon>
        <taxon>eudicotyledons</taxon>
        <taxon>Gunneridae</taxon>
        <taxon>Pentapetalae</taxon>
        <taxon>rosids</taxon>
        <taxon>malvids</taxon>
        <taxon>Brassicales</taxon>
        <taxon>Brassicaceae</taxon>
        <taxon>Thlaspideae</taxon>
        <taxon>Thlaspi</taxon>
    </lineage>
</organism>
<accession>A0AAU9SB46</accession>
<name>A0AAU9SB46_THLAR</name>
<protein>
    <recommendedName>
        <fullName evidence="4">Prolamin-like domain-containing protein</fullName>
    </recommendedName>
</protein>
<evidence type="ECO:0000313" key="3">
    <source>
        <dbReference type="Proteomes" id="UP000836841"/>
    </source>
</evidence>
<keyword evidence="1" id="KW-0732">Signal</keyword>
<evidence type="ECO:0008006" key="4">
    <source>
        <dbReference type="Google" id="ProtNLM"/>
    </source>
</evidence>
<dbReference type="EMBL" id="OU466860">
    <property type="protein sequence ID" value="CAH2061567.1"/>
    <property type="molecule type" value="Genomic_DNA"/>
</dbReference>
<gene>
    <name evidence="2" type="ORF">TAV2_LOCUS13010</name>
</gene>
<evidence type="ECO:0000313" key="2">
    <source>
        <dbReference type="EMBL" id="CAH2061567.1"/>
    </source>
</evidence>